<sequence>MHWRQNKYETVNLIENPAMWLYAKAIFHIFPWQRRNEILFAGPSRKSVAPG</sequence>
<reference evidence="1 2" key="1">
    <citation type="submission" date="2017-07" db="EMBL/GenBank/DDBJ databases">
        <title>Draft genome of Ochrobactrum lupini type strain LUP21.</title>
        <authorList>
            <person name="Krzyzanowska D.M."/>
            <person name="Jafra S."/>
        </authorList>
    </citation>
    <scope>NUCLEOTIDE SEQUENCE [LARGE SCALE GENOMIC DNA]</scope>
    <source>
        <strain evidence="1 2">LUP21</strain>
    </source>
</reference>
<protein>
    <submittedName>
        <fullName evidence="1">Uncharacterized protein</fullName>
    </submittedName>
</protein>
<gene>
    <name evidence="1" type="ORF">CES86_5045</name>
</gene>
<dbReference type="Proteomes" id="UP000216363">
    <property type="component" value="Unassembled WGS sequence"/>
</dbReference>
<proteinExistence type="predicted"/>
<accession>A0A256GCA0</accession>
<dbReference type="AlphaFoldDB" id="A0A256GCA0"/>
<organism evidence="1 2">
    <name type="scientific">Brucella lupini</name>
    <dbReference type="NCBI Taxonomy" id="255457"/>
    <lineage>
        <taxon>Bacteria</taxon>
        <taxon>Pseudomonadati</taxon>
        <taxon>Pseudomonadota</taxon>
        <taxon>Alphaproteobacteria</taxon>
        <taxon>Hyphomicrobiales</taxon>
        <taxon>Brucellaceae</taxon>
        <taxon>Brucella/Ochrobactrum group</taxon>
        <taxon>Brucella</taxon>
    </lineage>
</organism>
<evidence type="ECO:0000313" key="1">
    <source>
        <dbReference type="EMBL" id="OYR24755.1"/>
    </source>
</evidence>
<dbReference type="EMBL" id="NNRN01000062">
    <property type="protein sequence ID" value="OYR24755.1"/>
    <property type="molecule type" value="Genomic_DNA"/>
</dbReference>
<evidence type="ECO:0000313" key="2">
    <source>
        <dbReference type="Proteomes" id="UP000216363"/>
    </source>
</evidence>
<name>A0A256GCA0_9HYPH</name>
<comment type="caution">
    <text evidence="1">The sequence shown here is derived from an EMBL/GenBank/DDBJ whole genome shotgun (WGS) entry which is preliminary data.</text>
</comment>